<name>A0ABN8EDQ0_CHISP</name>
<keyword evidence="4" id="KW-0552">Olfaction</keyword>
<keyword evidence="8" id="KW-0807">Transducer</keyword>
<protein>
    <recommendedName>
        <fullName evidence="12">Odorant receptor</fullName>
    </recommendedName>
</protein>
<evidence type="ECO:0000256" key="4">
    <source>
        <dbReference type="ARBA" id="ARBA00022725"/>
    </source>
</evidence>
<evidence type="ECO:0000256" key="3">
    <source>
        <dbReference type="ARBA" id="ARBA00022692"/>
    </source>
</evidence>
<evidence type="ECO:0000313" key="10">
    <source>
        <dbReference type="EMBL" id="CAH0691256.1"/>
    </source>
</evidence>
<feature type="transmembrane region" description="Helical" evidence="9">
    <location>
        <begin position="300"/>
        <end position="321"/>
    </location>
</feature>
<evidence type="ECO:0000313" key="11">
    <source>
        <dbReference type="Proteomes" id="UP001153292"/>
    </source>
</evidence>
<keyword evidence="2" id="KW-0716">Sensory transduction</keyword>
<comment type="subcellular location">
    <subcellularLocation>
        <location evidence="1">Membrane</location>
        <topology evidence="1">Multi-pass membrane protein</topology>
    </subcellularLocation>
</comment>
<dbReference type="Pfam" id="PF02949">
    <property type="entry name" value="7tm_6"/>
    <property type="match status" value="1"/>
</dbReference>
<keyword evidence="3 9" id="KW-0812">Transmembrane</keyword>
<evidence type="ECO:0000256" key="8">
    <source>
        <dbReference type="ARBA" id="ARBA00023224"/>
    </source>
</evidence>
<dbReference type="InterPro" id="IPR004117">
    <property type="entry name" value="7tm6_olfct_rcpt"/>
</dbReference>
<keyword evidence="7" id="KW-0675">Receptor</keyword>
<accession>A0ABN8EDQ0</accession>
<dbReference type="PANTHER" id="PTHR21137:SF44">
    <property type="entry name" value="ODORANT RECEPTOR 13A-RELATED"/>
    <property type="match status" value="1"/>
</dbReference>
<proteinExistence type="predicted"/>
<reference evidence="10" key="1">
    <citation type="submission" date="2021-12" db="EMBL/GenBank/DDBJ databases">
        <authorList>
            <person name="King R."/>
        </authorList>
    </citation>
    <scope>NUCLEOTIDE SEQUENCE</scope>
</reference>
<gene>
    <name evidence="10" type="ORF">CHILSU_LOCUS9270</name>
</gene>
<evidence type="ECO:0000256" key="7">
    <source>
        <dbReference type="ARBA" id="ARBA00023170"/>
    </source>
</evidence>
<feature type="transmembrane region" description="Helical" evidence="9">
    <location>
        <begin position="208"/>
        <end position="231"/>
    </location>
</feature>
<feature type="transmembrane region" description="Helical" evidence="9">
    <location>
        <begin position="126"/>
        <end position="150"/>
    </location>
</feature>
<evidence type="ECO:0000256" key="9">
    <source>
        <dbReference type="SAM" id="Phobius"/>
    </source>
</evidence>
<evidence type="ECO:0000256" key="5">
    <source>
        <dbReference type="ARBA" id="ARBA00022989"/>
    </source>
</evidence>
<feature type="transmembrane region" description="Helical" evidence="9">
    <location>
        <begin position="5"/>
        <end position="22"/>
    </location>
</feature>
<feature type="transmembrane region" description="Helical" evidence="9">
    <location>
        <begin position="99"/>
        <end position="120"/>
    </location>
</feature>
<keyword evidence="6 9" id="KW-0472">Membrane</keyword>
<dbReference type="PANTHER" id="PTHR21137">
    <property type="entry name" value="ODORANT RECEPTOR"/>
    <property type="match status" value="1"/>
</dbReference>
<evidence type="ECO:0008006" key="12">
    <source>
        <dbReference type="Google" id="ProtNLM"/>
    </source>
</evidence>
<feature type="transmembrane region" description="Helical" evidence="9">
    <location>
        <begin position="69"/>
        <end position="87"/>
    </location>
</feature>
<dbReference type="Proteomes" id="UP001153292">
    <property type="component" value="Chromosome 5"/>
</dbReference>
<evidence type="ECO:0000256" key="2">
    <source>
        <dbReference type="ARBA" id="ARBA00022606"/>
    </source>
</evidence>
<dbReference type="EMBL" id="OU963898">
    <property type="protein sequence ID" value="CAH0691256.1"/>
    <property type="molecule type" value="Genomic_DNA"/>
</dbReference>
<keyword evidence="11" id="KW-1185">Reference proteome</keyword>
<evidence type="ECO:0000256" key="1">
    <source>
        <dbReference type="ARBA" id="ARBA00004141"/>
    </source>
</evidence>
<keyword evidence="5 9" id="KW-1133">Transmembrane helix</keyword>
<evidence type="ECO:0000256" key="6">
    <source>
        <dbReference type="ARBA" id="ARBA00023136"/>
    </source>
</evidence>
<organism evidence="10 11">
    <name type="scientific">Chilo suppressalis</name>
    <name type="common">Asiatic rice borer moth</name>
    <dbReference type="NCBI Taxonomy" id="168631"/>
    <lineage>
        <taxon>Eukaryota</taxon>
        <taxon>Metazoa</taxon>
        <taxon>Ecdysozoa</taxon>
        <taxon>Arthropoda</taxon>
        <taxon>Hexapoda</taxon>
        <taxon>Insecta</taxon>
        <taxon>Pterygota</taxon>
        <taxon>Neoptera</taxon>
        <taxon>Endopterygota</taxon>
        <taxon>Lepidoptera</taxon>
        <taxon>Glossata</taxon>
        <taxon>Ditrysia</taxon>
        <taxon>Pyraloidea</taxon>
        <taxon>Crambidae</taxon>
        <taxon>Crambinae</taxon>
        <taxon>Chilo</taxon>
    </lineage>
</organism>
<sequence length="331" mass="38526">MIRKVYFYFIRLGFGKLLTIWYKRSAFRRLVNELPDLWPVLLPDKESAAIKRSSLSTLKYVQNFYLKNTYIGLWGYNLTPVILYCFYKMRGMPASIGFIWHVYYPFQTTTVLPHTIAYIYEMFAGSFSVCAMVGADLLFITMASHISMLLRQLQMKVRNLGNRRENTPLKPASNYHDCYEDIVDLIKIHQRIISYGIDLEDAFSAVNLINLLLSSVNLCCGLFNVVFLNPWQEMNDKMFVIIALAQMGMICWYADDIARASAGVADAVYQSGWYECNARCRRAMLVFMQRSQKPLHFTALKFKAITMMTYGSFLTTSYSYFTLLYTSYRRH</sequence>